<proteinExistence type="predicted"/>
<keyword evidence="2" id="KW-1185">Reference proteome</keyword>
<name>A0A497XM57_9AQUI</name>
<dbReference type="EMBL" id="RCCJ01000001">
    <property type="protein sequence ID" value="RLJ69967.1"/>
    <property type="molecule type" value="Genomic_DNA"/>
</dbReference>
<reference evidence="1 2" key="1">
    <citation type="submission" date="2018-10" db="EMBL/GenBank/DDBJ databases">
        <title>Genomic Encyclopedia of Archaeal and Bacterial Type Strains, Phase II (KMG-II): from individual species to whole genera.</title>
        <authorList>
            <person name="Goeker M."/>
        </authorList>
    </citation>
    <scope>NUCLEOTIDE SEQUENCE [LARGE SCALE GENOMIC DNA]</scope>
    <source>
        <strain evidence="1 2">DSM 16510</strain>
    </source>
</reference>
<sequence>MMSKEFEMGIGLLNRFKETLVAISNANTPEEAKPLIEQIKHPIFGAMAQIKAGQGPLREEILAPMAVVVSQFRELTDLNALKKAIPEVLNLVQQAEKLAQEGAEQKG</sequence>
<comment type="caution">
    <text evidence="1">The sequence shown here is derived from an EMBL/GenBank/DDBJ whole genome shotgun (WGS) entry which is preliminary data.</text>
</comment>
<organism evidence="1 2">
    <name type="scientific">Hydrogenivirga caldilitoris</name>
    <dbReference type="NCBI Taxonomy" id="246264"/>
    <lineage>
        <taxon>Bacteria</taxon>
        <taxon>Pseudomonadati</taxon>
        <taxon>Aquificota</taxon>
        <taxon>Aquificia</taxon>
        <taxon>Aquificales</taxon>
        <taxon>Aquificaceae</taxon>
        <taxon>Hydrogenivirga</taxon>
    </lineage>
</organism>
<dbReference type="AlphaFoldDB" id="A0A497XM57"/>
<gene>
    <name evidence="1" type="ORF">BCF55_0227</name>
</gene>
<evidence type="ECO:0000313" key="2">
    <source>
        <dbReference type="Proteomes" id="UP000267841"/>
    </source>
</evidence>
<evidence type="ECO:0008006" key="3">
    <source>
        <dbReference type="Google" id="ProtNLM"/>
    </source>
</evidence>
<dbReference type="RefSeq" id="WP_121008972.1">
    <property type="nucleotide sequence ID" value="NZ_RCCJ01000001.1"/>
</dbReference>
<protein>
    <recommendedName>
        <fullName evidence="3">HPt domain-containing protein</fullName>
    </recommendedName>
</protein>
<dbReference type="Proteomes" id="UP000267841">
    <property type="component" value="Unassembled WGS sequence"/>
</dbReference>
<evidence type="ECO:0000313" key="1">
    <source>
        <dbReference type="EMBL" id="RLJ69967.1"/>
    </source>
</evidence>
<dbReference type="OrthoDB" id="15484at2"/>
<accession>A0A497XM57</accession>